<reference evidence="2 3" key="1">
    <citation type="journal article" date="2016" name="Mol. Biol. Evol.">
        <title>Comparative Genomics of Early-Diverging Mushroom-Forming Fungi Provides Insights into the Origins of Lignocellulose Decay Capabilities.</title>
        <authorList>
            <person name="Nagy L.G."/>
            <person name="Riley R."/>
            <person name="Tritt A."/>
            <person name="Adam C."/>
            <person name="Daum C."/>
            <person name="Floudas D."/>
            <person name="Sun H."/>
            <person name="Yadav J.S."/>
            <person name="Pangilinan J."/>
            <person name="Larsson K.H."/>
            <person name="Matsuura K."/>
            <person name="Barry K."/>
            <person name="Labutti K."/>
            <person name="Kuo R."/>
            <person name="Ohm R.A."/>
            <person name="Bhattacharya S.S."/>
            <person name="Shirouzu T."/>
            <person name="Yoshinaga Y."/>
            <person name="Martin F.M."/>
            <person name="Grigoriev I.V."/>
            <person name="Hibbett D.S."/>
        </authorList>
    </citation>
    <scope>NUCLEOTIDE SEQUENCE [LARGE SCALE GENOMIC DNA]</scope>
    <source>
        <strain evidence="2 3">HHB12029</strain>
    </source>
</reference>
<dbReference type="Proteomes" id="UP000077266">
    <property type="component" value="Unassembled WGS sequence"/>
</dbReference>
<organism evidence="2 3">
    <name type="scientific">Exidia glandulosa HHB12029</name>
    <dbReference type="NCBI Taxonomy" id="1314781"/>
    <lineage>
        <taxon>Eukaryota</taxon>
        <taxon>Fungi</taxon>
        <taxon>Dikarya</taxon>
        <taxon>Basidiomycota</taxon>
        <taxon>Agaricomycotina</taxon>
        <taxon>Agaricomycetes</taxon>
        <taxon>Auriculariales</taxon>
        <taxon>Exidiaceae</taxon>
        <taxon>Exidia</taxon>
    </lineage>
</organism>
<feature type="compositionally biased region" description="Basic and acidic residues" evidence="1">
    <location>
        <begin position="97"/>
        <end position="108"/>
    </location>
</feature>
<dbReference type="EMBL" id="KV426310">
    <property type="protein sequence ID" value="KZV82652.1"/>
    <property type="molecule type" value="Genomic_DNA"/>
</dbReference>
<dbReference type="AlphaFoldDB" id="A0A165CKT7"/>
<name>A0A165CKT7_EXIGL</name>
<dbReference type="InParanoid" id="A0A165CKT7"/>
<gene>
    <name evidence="2" type="ORF">EXIGLDRAFT_337057</name>
</gene>
<accession>A0A165CKT7</accession>
<dbReference type="PROSITE" id="PS51257">
    <property type="entry name" value="PROKAR_LIPOPROTEIN"/>
    <property type="match status" value="1"/>
</dbReference>
<evidence type="ECO:0000313" key="3">
    <source>
        <dbReference type="Proteomes" id="UP000077266"/>
    </source>
</evidence>
<proteinExistence type="predicted"/>
<sequence>MQCTRNAGENISSVVISIMGVVACEGLHSCEATTTVSSYRMSAIGIQGQPSLRYGLMLFLGKVEGKLTLSGTTLWTNRVAVDNEQHMKGNGKCNNGRAEERNARDIRL</sequence>
<protein>
    <submittedName>
        <fullName evidence="2">Uncharacterized protein</fullName>
    </submittedName>
</protein>
<keyword evidence="3" id="KW-1185">Reference proteome</keyword>
<evidence type="ECO:0000256" key="1">
    <source>
        <dbReference type="SAM" id="MobiDB-lite"/>
    </source>
</evidence>
<feature type="region of interest" description="Disordered" evidence="1">
    <location>
        <begin position="86"/>
        <end position="108"/>
    </location>
</feature>
<evidence type="ECO:0000313" key="2">
    <source>
        <dbReference type="EMBL" id="KZV82652.1"/>
    </source>
</evidence>